<evidence type="ECO:0000313" key="12">
    <source>
        <dbReference type="Proteomes" id="UP001058860"/>
    </source>
</evidence>
<evidence type="ECO:0000256" key="8">
    <source>
        <dbReference type="ARBA" id="ARBA00022989"/>
    </source>
</evidence>
<evidence type="ECO:0000313" key="11">
    <source>
        <dbReference type="EMBL" id="UUY04763.1"/>
    </source>
</evidence>
<name>A0ABY5PJA3_9ACTN</name>
<keyword evidence="4 10" id="KW-1003">Cell membrane</keyword>
<dbReference type="RefSeq" id="WP_353865243.1">
    <property type="nucleotide sequence ID" value="NZ_CP088295.1"/>
</dbReference>
<dbReference type="Proteomes" id="UP001058860">
    <property type="component" value="Chromosome"/>
</dbReference>
<reference evidence="12" key="1">
    <citation type="submission" date="2021-11" db="EMBL/GenBank/DDBJ databases">
        <title>Cultivation dependent microbiological survey of springs from the worlds oldest radium mine currently devoted to the extraction of radon-saturated water.</title>
        <authorList>
            <person name="Kapinusova G."/>
            <person name="Smrhova T."/>
            <person name="Strejcek M."/>
            <person name="Suman J."/>
            <person name="Jani K."/>
            <person name="Pajer P."/>
            <person name="Uhlik O."/>
        </authorList>
    </citation>
    <scope>NUCLEOTIDE SEQUENCE [LARGE SCALE GENOMIC DNA]</scope>
    <source>
        <strain evidence="12">J379</strain>
    </source>
</reference>
<evidence type="ECO:0000256" key="3">
    <source>
        <dbReference type="ARBA" id="ARBA00008281"/>
    </source>
</evidence>
<dbReference type="InterPro" id="IPR005503">
    <property type="entry name" value="FliL"/>
</dbReference>
<sequence>MNKKIIVIAVVAIVGALGGYKMVLAKPAEEPKPKVAGEVYIIPKEFLVNLSDGRFARVNVALELGKKYTSYKAAKEAAAASGEKKAPKPPEGFGVLPQEPVVRDIVTDALSDSTAKQLQRRSSREKLKKSIAKQINKKTDVKVKHVLFTDVAVQ</sequence>
<evidence type="ECO:0000256" key="5">
    <source>
        <dbReference type="ARBA" id="ARBA00022500"/>
    </source>
</evidence>
<keyword evidence="11" id="KW-0966">Cell projection</keyword>
<keyword evidence="11" id="KW-0282">Flagellum</keyword>
<gene>
    <name evidence="11" type="ORF">LRS13_04325</name>
</gene>
<dbReference type="Pfam" id="PF03748">
    <property type="entry name" value="FliL"/>
    <property type="match status" value="1"/>
</dbReference>
<evidence type="ECO:0000256" key="7">
    <source>
        <dbReference type="ARBA" id="ARBA00022779"/>
    </source>
</evidence>
<comment type="subcellular location">
    <subcellularLocation>
        <location evidence="2">Cell membrane</location>
        <topology evidence="2">Single-pass membrane protein</topology>
    </subcellularLocation>
</comment>
<protein>
    <recommendedName>
        <fullName evidence="10">Flagellar protein FliL</fullName>
    </recommendedName>
</protein>
<keyword evidence="11" id="KW-0969">Cilium</keyword>
<evidence type="ECO:0000256" key="2">
    <source>
        <dbReference type="ARBA" id="ARBA00004162"/>
    </source>
</evidence>
<dbReference type="PANTHER" id="PTHR35091">
    <property type="entry name" value="FLAGELLAR PROTEIN FLIL"/>
    <property type="match status" value="1"/>
</dbReference>
<evidence type="ECO:0000256" key="1">
    <source>
        <dbReference type="ARBA" id="ARBA00002254"/>
    </source>
</evidence>
<proteinExistence type="inferred from homology"/>
<organism evidence="11 12">
    <name type="scientific">Svornostia abyssi</name>
    <dbReference type="NCBI Taxonomy" id="2898438"/>
    <lineage>
        <taxon>Bacteria</taxon>
        <taxon>Bacillati</taxon>
        <taxon>Actinomycetota</taxon>
        <taxon>Thermoleophilia</taxon>
        <taxon>Solirubrobacterales</taxon>
        <taxon>Baekduiaceae</taxon>
        <taxon>Svornostia</taxon>
    </lineage>
</organism>
<evidence type="ECO:0000256" key="4">
    <source>
        <dbReference type="ARBA" id="ARBA00022475"/>
    </source>
</evidence>
<keyword evidence="12" id="KW-1185">Reference proteome</keyword>
<keyword evidence="9 10" id="KW-0472">Membrane</keyword>
<accession>A0ABY5PJA3</accession>
<keyword evidence="8" id="KW-1133">Transmembrane helix</keyword>
<evidence type="ECO:0000256" key="10">
    <source>
        <dbReference type="RuleBase" id="RU364125"/>
    </source>
</evidence>
<dbReference type="EMBL" id="CP088295">
    <property type="protein sequence ID" value="UUY04763.1"/>
    <property type="molecule type" value="Genomic_DNA"/>
</dbReference>
<keyword evidence="7 10" id="KW-0283">Flagellar rotation</keyword>
<dbReference type="PANTHER" id="PTHR35091:SF2">
    <property type="entry name" value="FLAGELLAR PROTEIN FLIL"/>
    <property type="match status" value="1"/>
</dbReference>
<evidence type="ECO:0000256" key="9">
    <source>
        <dbReference type="ARBA" id="ARBA00023136"/>
    </source>
</evidence>
<comment type="similarity">
    <text evidence="3 10">Belongs to the FliL family.</text>
</comment>
<keyword evidence="6" id="KW-0812">Transmembrane</keyword>
<comment type="function">
    <text evidence="1 10">Controls the rotational direction of flagella during chemotaxis.</text>
</comment>
<keyword evidence="5 10" id="KW-0145">Chemotaxis</keyword>
<evidence type="ECO:0000256" key="6">
    <source>
        <dbReference type="ARBA" id="ARBA00022692"/>
    </source>
</evidence>